<protein>
    <submittedName>
        <fullName evidence="2">Uncharacterized protein</fullName>
    </submittedName>
</protein>
<dbReference type="EMBL" id="PEZI01000053">
    <property type="protein sequence ID" value="PIS14463.1"/>
    <property type="molecule type" value="Genomic_DNA"/>
</dbReference>
<feature type="compositionally biased region" description="Low complexity" evidence="1">
    <location>
        <begin position="102"/>
        <end position="131"/>
    </location>
</feature>
<evidence type="ECO:0000313" key="3">
    <source>
        <dbReference type="Proteomes" id="UP000230775"/>
    </source>
</evidence>
<comment type="caution">
    <text evidence="2">The sequence shown here is derived from an EMBL/GenBank/DDBJ whole genome shotgun (WGS) entry which is preliminary data.</text>
</comment>
<dbReference type="AlphaFoldDB" id="A0A2H0WP91"/>
<evidence type="ECO:0000313" key="2">
    <source>
        <dbReference type="EMBL" id="PIS14463.1"/>
    </source>
</evidence>
<feature type="non-terminal residue" evidence="2">
    <location>
        <position position="1"/>
    </location>
</feature>
<dbReference type="Pfam" id="PF13414">
    <property type="entry name" value="TPR_11"/>
    <property type="match status" value="1"/>
</dbReference>
<accession>A0A2H0WP91</accession>
<feature type="region of interest" description="Disordered" evidence="1">
    <location>
        <begin position="75"/>
        <end position="131"/>
    </location>
</feature>
<dbReference type="Proteomes" id="UP000230775">
    <property type="component" value="Unassembled WGS sequence"/>
</dbReference>
<reference evidence="3" key="1">
    <citation type="submission" date="2017-09" db="EMBL/GenBank/DDBJ databases">
        <title>Depth-based differentiation of microbial function through sediment-hosted aquifers and enrichment of novel symbionts in the deep terrestrial subsurface.</title>
        <authorList>
            <person name="Probst A.J."/>
            <person name="Ladd B."/>
            <person name="Jarett J.K."/>
            <person name="Geller-Mcgrath D.E."/>
            <person name="Sieber C.M.K."/>
            <person name="Emerson J.B."/>
            <person name="Anantharaman K."/>
            <person name="Thomas B.C."/>
            <person name="Malmstrom R."/>
            <person name="Stieglmeier M."/>
            <person name="Klingl A."/>
            <person name="Woyke T."/>
            <person name="Ryan C.M."/>
            <person name="Banfield J.F."/>
        </authorList>
    </citation>
    <scope>NUCLEOTIDE SEQUENCE [LARGE SCALE GENOMIC DNA]</scope>
</reference>
<dbReference type="SUPFAM" id="SSF48452">
    <property type="entry name" value="TPR-like"/>
    <property type="match status" value="1"/>
</dbReference>
<dbReference type="InterPro" id="IPR011990">
    <property type="entry name" value="TPR-like_helical_dom_sf"/>
</dbReference>
<sequence>GGVYYSLKNFNQAATYFLQATNLKPDHANAHYNLANALRELGAFADAKTEYETTQTLVKADSADYQKVTAELEEVKRRLPATTPAPVDTSTSELSTPQPPSEGIEPPLELPNEGPPTTTETPVTSEEQPQP</sequence>
<organism evidence="2 3">
    <name type="scientific">Candidatus Shapirobacteria bacterium CG09_land_8_20_14_0_10_39_12</name>
    <dbReference type="NCBI Taxonomy" id="1974885"/>
    <lineage>
        <taxon>Bacteria</taxon>
        <taxon>Candidatus Shapironibacteriota</taxon>
    </lineage>
</organism>
<name>A0A2H0WP91_9BACT</name>
<evidence type="ECO:0000256" key="1">
    <source>
        <dbReference type="SAM" id="MobiDB-lite"/>
    </source>
</evidence>
<dbReference type="Gene3D" id="1.25.40.10">
    <property type="entry name" value="Tetratricopeptide repeat domain"/>
    <property type="match status" value="1"/>
</dbReference>
<proteinExistence type="predicted"/>
<gene>
    <name evidence="2" type="ORF">COT64_02510</name>
</gene>